<keyword evidence="5" id="KW-1278">Translocase</keyword>
<evidence type="ECO:0000256" key="9">
    <source>
        <dbReference type="ARBA" id="ARBA00031586"/>
    </source>
</evidence>
<sequence length="100" mass="10981">MTLTFIPSSLIPFSILMAIISMIAQRRHLLMTLLSLEAMILNLMIFIMIMSNMTSNMNLFLAMILLTFGTCEAALGLACLVKMARTFGNDQIASSSLNAC</sequence>
<feature type="transmembrane region" description="Helical" evidence="10">
    <location>
        <begin position="31"/>
        <end position="53"/>
    </location>
</feature>
<evidence type="ECO:0000256" key="1">
    <source>
        <dbReference type="ARBA" id="ARBA00004141"/>
    </source>
</evidence>
<evidence type="ECO:0000256" key="6">
    <source>
        <dbReference type="ARBA" id="ARBA00022989"/>
    </source>
</evidence>
<keyword evidence="7" id="KW-0520">NAD</keyword>
<keyword evidence="8 10" id="KW-0472">Membrane</keyword>
<geneLocation type="mitochondrion" evidence="11"/>
<evidence type="ECO:0000256" key="3">
    <source>
        <dbReference type="ARBA" id="ARBA00016612"/>
    </source>
</evidence>
<keyword evidence="4 10" id="KW-0812">Transmembrane</keyword>
<evidence type="ECO:0000256" key="10">
    <source>
        <dbReference type="SAM" id="Phobius"/>
    </source>
</evidence>
<evidence type="ECO:0000313" key="11">
    <source>
        <dbReference type="EMBL" id="AVW86057.1"/>
    </source>
</evidence>
<reference evidence="11" key="1">
    <citation type="journal article" date="2018" name="Mol. Phylogenet. Evol.">
        <title>Phylogeny, evolution and mitochondrial gene order rearrangement in scale worms (Aphroditiformia, Annelida).</title>
        <authorList>
            <person name="Zhang Y."/>
            <person name="Sun J."/>
            <person name="Rouse G.W."/>
            <person name="Wiklund H."/>
            <person name="Pleijel F."/>
            <person name="Watanabe H.K."/>
            <person name="Chen C."/>
            <person name="Qian P.-Y."/>
            <person name="Qiu J.-W."/>
        </authorList>
    </citation>
    <scope>NUCLEOTIDE SEQUENCE</scope>
</reference>
<feature type="transmembrane region" description="Helical" evidence="10">
    <location>
        <begin position="59"/>
        <end position="81"/>
    </location>
</feature>
<organism evidence="11">
    <name type="scientific">Branchinotogluma japonicus</name>
    <dbReference type="NCBI Taxonomy" id="2153327"/>
    <lineage>
        <taxon>Eukaryota</taxon>
        <taxon>Metazoa</taxon>
        <taxon>Spiralia</taxon>
        <taxon>Lophotrochozoa</taxon>
        <taxon>Annelida</taxon>
        <taxon>Polychaeta</taxon>
        <taxon>Errantia</taxon>
        <taxon>Phyllodocida</taxon>
        <taxon>Polynoidae</taxon>
        <taxon>Branchinotogluma</taxon>
    </lineage>
</organism>
<evidence type="ECO:0000256" key="4">
    <source>
        <dbReference type="ARBA" id="ARBA00022692"/>
    </source>
</evidence>
<dbReference type="GO" id="GO:0016020">
    <property type="term" value="C:membrane"/>
    <property type="evidence" value="ECO:0007669"/>
    <property type="project" value="UniProtKB-SubCell"/>
</dbReference>
<evidence type="ECO:0000256" key="5">
    <source>
        <dbReference type="ARBA" id="ARBA00022967"/>
    </source>
</evidence>
<dbReference type="AlphaFoldDB" id="A0A343W635"/>
<evidence type="ECO:0000256" key="8">
    <source>
        <dbReference type="ARBA" id="ARBA00023136"/>
    </source>
</evidence>
<dbReference type="InterPro" id="IPR039428">
    <property type="entry name" value="NUOK/Mnh_C1-like"/>
</dbReference>
<name>A0A343W635_9ANNE</name>
<comment type="similarity">
    <text evidence="2">Belongs to the complex I subunit 4L family.</text>
</comment>
<evidence type="ECO:0000256" key="7">
    <source>
        <dbReference type="ARBA" id="ARBA00023027"/>
    </source>
</evidence>
<proteinExistence type="inferred from homology"/>
<dbReference type="EMBL" id="KY753824">
    <property type="protein sequence ID" value="AVW86057.1"/>
    <property type="molecule type" value="Genomic_DNA"/>
</dbReference>
<feature type="transmembrane region" description="Helical" evidence="10">
    <location>
        <begin position="6"/>
        <end position="24"/>
    </location>
</feature>
<accession>A0A343W635</accession>
<comment type="subcellular location">
    <subcellularLocation>
        <location evidence="1">Membrane</location>
        <topology evidence="1">Multi-pass membrane protein</topology>
    </subcellularLocation>
</comment>
<evidence type="ECO:0000256" key="2">
    <source>
        <dbReference type="ARBA" id="ARBA00010519"/>
    </source>
</evidence>
<keyword evidence="11" id="KW-0496">Mitochondrion</keyword>
<gene>
    <name evidence="11" type="primary">ND4L</name>
</gene>
<keyword evidence="6 10" id="KW-1133">Transmembrane helix</keyword>
<protein>
    <recommendedName>
        <fullName evidence="3">NADH-ubiquinone oxidoreductase chain 4L</fullName>
    </recommendedName>
    <alternativeName>
        <fullName evidence="9">NADH dehydrogenase subunit 4L</fullName>
    </alternativeName>
</protein>
<dbReference type="Gene3D" id="1.10.287.3510">
    <property type="match status" value="1"/>
</dbReference>
<dbReference type="Pfam" id="PF00420">
    <property type="entry name" value="Oxidored_q2"/>
    <property type="match status" value="1"/>
</dbReference>